<evidence type="ECO:0000256" key="1">
    <source>
        <dbReference type="SAM" id="SignalP"/>
    </source>
</evidence>
<feature type="domain" description="Transglycosylase SLT" evidence="2">
    <location>
        <begin position="10"/>
        <end position="191"/>
    </location>
</feature>
<evidence type="ECO:0000259" key="2">
    <source>
        <dbReference type="Pfam" id="PF19489"/>
    </source>
</evidence>
<accession>A0A1I3GJA3</accession>
<dbReference type="InterPro" id="IPR023346">
    <property type="entry name" value="Lysozyme-like_dom_sf"/>
</dbReference>
<name>A0A1I3GJA3_9RHOB</name>
<feature type="signal peptide" evidence="1">
    <location>
        <begin position="1"/>
        <end position="20"/>
    </location>
</feature>
<dbReference type="AlphaFoldDB" id="A0A1I3GJA3"/>
<dbReference type="STRING" id="1114924.SAMN05216258_105192"/>
<dbReference type="Pfam" id="PF19489">
    <property type="entry name" value="SLT_4"/>
    <property type="match status" value="1"/>
</dbReference>
<evidence type="ECO:0000313" key="3">
    <source>
        <dbReference type="EMBL" id="SFI23493.1"/>
    </source>
</evidence>
<dbReference type="EMBL" id="FOQH01000005">
    <property type="protein sequence ID" value="SFI23493.1"/>
    <property type="molecule type" value="Genomic_DNA"/>
</dbReference>
<keyword evidence="1" id="KW-0732">Signal</keyword>
<evidence type="ECO:0000313" key="4">
    <source>
        <dbReference type="Proteomes" id="UP000199377"/>
    </source>
</evidence>
<sequence>MMARITAASLLALGILSGCASDSQPDNVENACAIFDDRPHWERAILRAERKWNAPAHVAMAIIWKESSFRDDAAPPKKYILGFIPNGRISSAYGFSQAIDGTWDWYKKETGNSGADRDDFDDASDFVGWYMAKSNRLDGIPMTDAYNQYLAYHEGHAGYRSGRWKNKEWLRRVASEVHRKSLEYERHIAVCT</sequence>
<organism evidence="3 4">
    <name type="scientific">Albimonas pacifica</name>
    <dbReference type="NCBI Taxonomy" id="1114924"/>
    <lineage>
        <taxon>Bacteria</taxon>
        <taxon>Pseudomonadati</taxon>
        <taxon>Pseudomonadota</taxon>
        <taxon>Alphaproteobacteria</taxon>
        <taxon>Rhodobacterales</taxon>
        <taxon>Paracoccaceae</taxon>
        <taxon>Albimonas</taxon>
    </lineage>
</organism>
<gene>
    <name evidence="3" type="ORF">SAMN05216258_105192</name>
</gene>
<reference evidence="3 4" key="1">
    <citation type="submission" date="2016-10" db="EMBL/GenBank/DDBJ databases">
        <authorList>
            <person name="de Groot N.N."/>
        </authorList>
    </citation>
    <scope>NUCLEOTIDE SEQUENCE [LARGE SCALE GENOMIC DNA]</scope>
    <source>
        <strain evidence="3 4">CGMCC 1.11030</strain>
    </source>
</reference>
<dbReference type="PROSITE" id="PS51257">
    <property type="entry name" value="PROKAR_LIPOPROTEIN"/>
    <property type="match status" value="1"/>
</dbReference>
<keyword evidence="4" id="KW-1185">Reference proteome</keyword>
<dbReference type="Proteomes" id="UP000199377">
    <property type="component" value="Unassembled WGS sequence"/>
</dbReference>
<protein>
    <recommendedName>
        <fullName evidence="2">Transglycosylase SLT domain-containing protein</fullName>
    </recommendedName>
</protein>
<dbReference type="SUPFAM" id="SSF53955">
    <property type="entry name" value="Lysozyme-like"/>
    <property type="match status" value="1"/>
</dbReference>
<dbReference type="InterPro" id="IPR045795">
    <property type="entry name" value="SLT_4"/>
</dbReference>
<feature type="chain" id="PRO_5011647219" description="Transglycosylase SLT domain-containing protein" evidence="1">
    <location>
        <begin position="21"/>
        <end position="192"/>
    </location>
</feature>
<proteinExistence type="predicted"/>
<dbReference type="Gene3D" id="1.10.530.10">
    <property type="match status" value="1"/>
</dbReference>